<comment type="similarity">
    <text evidence="3">Belongs to the CD36 family.</text>
</comment>
<evidence type="ECO:0000256" key="9">
    <source>
        <dbReference type="ARBA" id="ARBA00023170"/>
    </source>
</evidence>
<reference evidence="15 16" key="1">
    <citation type="journal article" date="2017" name="Gigascience">
        <title>Draft genome of the honey bee ectoparasitic mite, Tropilaelaps mercedesae, is shaped by the parasitic life history.</title>
        <authorList>
            <person name="Dong X."/>
            <person name="Armstrong S.D."/>
            <person name="Xia D."/>
            <person name="Makepeace B.L."/>
            <person name="Darby A.C."/>
            <person name="Kadowaki T."/>
        </authorList>
    </citation>
    <scope>NUCLEOTIDE SEQUENCE [LARGE SCALE GENOMIC DNA]</scope>
    <source>
        <strain evidence="15">Wuxi-XJTLU</strain>
    </source>
</reference>
<evidence type="ECO:0000313" key="16">
    <source>
        <dbReference type="Proteomes" id="UP000192247"/>
    </source>
</evidence>
<protein>
    <recommendedName>
        <fullName evidence="11">Scavenger receptor class B member 1</fullName>
    </recommendedName>
    <alternativeName>
        <fullName evidence="12">SR-BI</fullName>
    </alternativeName>
</protein>
<dbReference type="GO" id="GO:0005901">
    <property type="term" value="C:caveola"/>
    <property type="evidence" value="ECO:0007669"/>
    <property type="project" value="UniProtKB-SubCell"/>
</dbReference>
<evidence type="ECO:0000256" key="8">
    <source>
        <dbReference type="ARBA" id="ARBA00023157"/>
    </source>
</evidence>
<dbReference type="GO" id="GO:0005737">
    <property type="term" value="C:cytoplasm"/>
    <property type="evidence" value="ECO:0007669"/>
    <property type="project" value="TreeGrafter"/>
</dbReference>
<keyword evidence="16" id="KW-1185">Reference proteome</keyword>
<keyword evidence="10" id="KW-0325">Glycoprotein</keyword>
<proteinExistence type="inferred from homology"/>
<evidence type="ECO:0000256" key="12">
    <source>
        <dbReference type="ARBA" id="ARBA00042244"/>
    </source>
</evidence>
<evidence type="ECO:0000256" key="7">
    <source>
        <dbReference type="ARBA" id="ARBA00023136"/>
    </source>
</evidence>
<evidence type="ECO:0000256" key="6">
    <source>
        <dbReference type="ARBA" id="ARBA00022989"/>
    </source>
</evidence>
<feature type="compositionally biased region" description="Low complexity" evidence="13">
    <location>
        <begin position="547"/>
        <end position="564"/>
    </location>
</feature>
<dbReference type="AlphaFoldDB" id="A0A1V9XHA3"/>
<feature type="compositionally biased region" description="Basic and acidic residues" evidence="13">
    <location>
        <begin position="639"/>
        <end position="653"/>
    </location>
</feature>
<gene>
    <name evidence="15" type="ORF">BIW11_10079</name>
</gene>
<dbReference type="PANTHER" id="PTHR11923">
    <property type="entry name" value="SCAVENGER RECEPTOR CLASS B TYPE-1 SR-B1"/>
    <property type="match status" value="1"/>
</dbReference>
<keyword evidence="4" id="KW-1003">Cell membrane</keyword>
<evidence type="ECO:0000313" key="15">
    <source>
        <dbReference type="EMBL" id="OQR72910.1"/>
    </source>
</evidence>
<keyword evidence="5 14" id="KW-0812">Transmembrane</keyword>
<dbReference type="Proteomes" id="UP000192247">
    <property type="component" value="Unassembled WGS sequence"/>
</dbReference>
<organism evidence="15 16">
    <name type="scientific">Tropilaelaps mercedesae</name>
    <dbReference type="NCBI Taxonomy" id="418985"/>
    <lineage>
        <taxon>Eukaryota</taxon>
        <taxon>Metazoa</taxon>
        <taxon>Ecdysozoa</taxon>
        <taxon>Arthropoda</taxon>
        <taxon>Chelicerata</taxon>
        <taxon>Arachnida</taxon>
        <taxon>Acari</taxon>
        <taxon>Parasitiformes</taxon>
        <taxon>Mesostigmata</taxon>
        <taxon>Gamasina</taxon>
        <taxon>Dermanyssoidea</taxon>
        <taxon>Laelapidae</taxon>
        <taxon>Tropilaelaps</taxon>
    </lineage>
</organism>
<comment type="caution">
    <text evidence="15">The sequence shown here is derived from an EMBL/GenBank/DDBJ whole genome shotgun (WGS) entry which is preliminary data.</text>
</comment>
<comment type="subcellular location">
    <subcellularLocation>
        <location evidence="2">Cell membrane</location>
        <topology evidence="2">Multi-pass membrane protein</topology>
    </subcellularLocation>
    <subcellularLocation>
        <location evidence="1">Membrane</location>
        <location evidence="1">Caveola</location>
        <topology evidence="1">Multi-pass membrane protein</topology>
    </subcellularLocation>
</comment>
<dbReference type="Pfam" id="PF01130">
    <property type="entry name" value="CD36"/>
    <property type="match status" value="1"/>
</dbReference>
<evidence type="ECO:0000256" key="11">
    <source>
        <dbReference type="ARBA" id="ARBA00040821"/>
    </source>
</evidence>
<evidence type="ECO:0000256" key="4">
    <source>
        <dbReference type="ARBA" id="ARBA00022475"/>
    </source>
</evidence>
<feature type="compositionally biased region" description="Low complexity" evidence="13">
    <location>
        <begin position="572"/>
        <end position="630"/>
    </location>
</feature>
<keyword evidence="8" id="KW-1015">Disulfide bond</keyword>
<keyword evidence="7 14" id="KW-0472">Membrane</keyword>
<evidence type="ECO:0000256" key="3">
    <source>
        <dbReference type="ARBA" id="ARBA00010532"/>
    </source>
</evidence>
<feature type="compositionally biased region" description="Basic and acidic residues" evidence="13">
    <location>
        <begin position="667"/>
        <end position="684"/>
    </location>
</feature>
<dbReference type="InterPro" id="IPR002159">
    <property type="entry name" value="CD36_fam"/>
</dbReference>
<dbReference type="InParanoid" id="A0A1V9XHA3"/>
<name>A0A1V9XHA3_9ACAR</name>
<dbReference type="PANTHER" id="PTHR11923:SF110">
    <property type="entry name" value="SCAVENGER RECEPTOR CLASS B MEMBER 1"/>
    <property type="match status" value="1"/>
</dbReference>
<evidence type="ECO:0000256" key="13">
    <source>
        <dbReference type="SAM" id="MobiDB-lite"/>
    </source>
</evidence>
<dbReference type="PRINTS" id="PR01609">
    <property type="entry name" value="CD36FAMILY"/>
</dbReference>
<dbReference type="OrthoDB" id="6503521at2759"/>
<dbReference type="GO" id="GO:0005044">
    <property type="term" value="F:scavenger receptor activity"/>
    <property type="evidence" value="ECO:0007669"/>
    <property type="project" value="TreeGrafter"/>
</dbReference>
<sequence length="701" mass="79337">MYALRRAAKDAIIKPDSQAAGDFTAERVFELRCYLFNLTNEGSIGSVETPPELVQRGPYVFRVVRKRLAVFEDSGLMRYSDTETFYFDPSKSKGTLRDEILTPDPLVALLTYEKATSNSVKLSGLKRLRKRKTFTVRTVGQLLFDGYNDDFLTKRDSSTSALKLPEKLGYFYGRNGSTSKWFTIETGANDSSEVGTIRLINGKKQLPFYRAPCNVIEGTNGMHGPPFSPWDPPYFVKIFIQTLCRPWRLQLAHKRLNFYGLTVAQFHADREIFGWTGNQKYDSCLQPNPTGFWGTFDATPCSHNLPIVLSLPHFLHGTEMLGKLIRGLSPDDNLHRLYLNIYPILLGGFLQATGVTVDAAIRVQLNLPLNLIKYEKSHVIYPVLWHETLIPETTKEQIVALLSFEVQPFLDVYPLAALIVGLCYFMVGGLVWYIWKRVQQTNATSIDKTVMGLDGETLDSPNAGREKYFVQCKTVAQPGKGLEESQTRDLTDSIATTTRTFVKSGSKRPGPVTHKGAIARVTPVAKKPVPTPEKRTNIPMPSPQQRSPQKLSPQKLSPQKLSPQKPSPQKPSPQQSSRQQSSRQQSSRQQSTRQQSSRQQSSSQQSSRQQSSPQQHRSQLARLLQLLQQSKPWISRGNTRSEDRTTHDEHFEEGWGSYDDYTPPIDQRNRSRRVEDESLIDHDSILTPSDIEDSFERPKSH</sequence>
<evidence type="ECO:0000256" key="1">
    <source>
        <dbReference type="ARBA" id="ARBA00004189"/>
    </source>
</evidence>
<keyword evidence="6 14" id="KW-1133">Transmembrane helix</keyword>
<evidence type="ECO:0000256" key="14">
    <source>
        <dbReference type="SAM" id="Phobius"/>
    </source>
</evidence>
<evidence type="ECO:0000256" key="5">
    <source>
        <dbReference type="ARBA" id="ARBA00022692"/>
    </source>
</evidence>
<accession>A0A1V9XHA3</accession>
<keyword evidence="9 15" id="KW-0675">Receptor</keyword>
<dbReference type="STRING" id="418985.A0A1V9XHA3"/>
<feature type="transmembrane region" description="Helical" evidence="14">
    <location>
        <begin position="412"/>
        <end position="435"/>
    </location>
</feature>
<evidence type="ECO:0000256" key="2">
    <source>
        <dbReference type="ARBA" id="ARBA00004651"/>
    </source>
</evidence>
<evidence type="ECO:0000256" key="10">
    <source>
        <dbReference type="ARBA" id="ARBA00023180"/>
    </source>
</evidence>
<dbReference type="EMBL" id="MNPL01010831">
    <property type="protein sequence ID" value="OQR72910.1"/>
    <property type="molecule type" value="Genomic_DNA"/>
</dbReference>
<feature type="region of interest" description="Disordered" evidence="13">
    <location>
        <begin position="499"/>
        <end position="701"/>
    </location>
</feature>